<evidence type="ECO:0000313" key="3">
    <source>
        <dbReference type="EMBL" id="CAB4642176.1"/>
    </source>
</evidence>
<evidence type="ECO:0000313" key="4">
    <source>
        <dbReference type="EMBL" id="CAB4687041.1"/>
    </source>
</evidence>
<proteinExistence type="predicted"/>
<feature type="compositionally biased region" description="Low complexity" evidence="1">
    <location>
        <begin position="26"/>
        <end position="45"/>
    </location>
</feature>
<dbReference type="InterPro" id="IPR000782">
    <property type="entry name" value="FAS1_domain"/>
</dbReference>
<sequence>MSSRPIKIVGSLIVAASLTLGAVACSSDSNSSSSDTTAKSNSSTTKAMKSETLVEIAAGNADFSTLVGAVKTAGLVETLSGKGPFTIFAPTNEAFAKLPAGTVASLTPEQLKAILTYHVVAGEVLGKDVKPGKVKTVNGEELTINVKDGKVTITDAKGNTVNVVKTDIVGSNGVIHVIDGVLMP</sequence>
<organism evidence="4">
    <name type="scientific">freshwater metagenome</name>
    <dbReference type="NCBI Taxonomy" id="449393"/>
    <lineage>
        <taxon>unclassified sequences</taxon>
        <taxon>metagenomes</taxon>
        <taxon>ecological metagenomes</taxon>
    </lineage>
</organism>
<feature type="region of interest" description="Disordered" evidence="1">
    <location>
        <begin position="25"/>
        <end position="45"/>
    </location>
</feature>
<dbReference type="InterPro" id="IPR036378">
    <property type="entry name" value="FAS1_dom_sf"/>
</dbReference>
<evidence type="ECO:0000259" key="2">
    <source>
        <dbReference type="PROSITE" id="PS50213"/>
    </source>
</evidence>
<dbReference type="PROSITE" id="PS51257">
    <property type="entry name" value="PROKAR_LIPOPROTEIN"/>
    <property type="match status" value="1"/>
</dbReference>
<protein>
    <submittedName>
        <fullName evidence="4">Unannotated protein</fullName>
    </submittedName>
</protein>
<gene>
    <name evidence="3" type="ORF">UFOPK2143_00758</name>
    <name evidence="4" type="ORF">UFOPK2350_01367</name>
</gene>
<dbReference type="Gene3D" id="2.30.180.10">
    <property type="entry name" value="FAS1 domain"/>
    <property type="match status" value="1"/>
</dbReference>
<dbReference type="FunFam" id="2.30.180.10:FF:000019">
    <property type="entry name" value="Cell surface lipoprotein"/>
    <property type="match status" value="1"/>
</dbReference>
<dbReference type="PROSITE" id="PS50213">
    <property type="entry name" value="FAS1"/>
    <property type="match status" value="1"/>
</dbReference>
<evidence type="ECO:0000256" key="1">
    <source>
        <dbReference type="SAM" id="MobiDB-lite"/>
    </source>
</evidence>
<name>A0A6J6NJU8_9ZZZZ</name>
<dbReference type="GO" id="GO:0005615">
    <property type="term" value="C:extracellular space"/>
    <property type="evidence" value="ECO:0007669"/>
    <property type="project" value="TreeGrafter"/>
</dbReference>
<reference evidence="4" key="1">
    <citation type="submission" date="2020-05" db="EMBL/GenBank/DDBJ databases">
        <authorList>
            <person name="Chiriac C."/>
            <person name="Salcher M."/>
            <person name="Ghai R."/>
            <person name="Kavagutti S V."/>
        </authorList>
    </citation>
    <scope>NUCLEOTIDE SEQUENCE</scope>
</reference>
<dbReference type="PANTHER" id="PTHR10900:SF77">
    <property type="entry name" value="FI19380P1"/>
    <property type="match status" value="1"/>
</dbReference>
<dbReference type="Pfam" id="PF02469">
    <property type="entry name" value="Fasciclin"/>
    <property type="match status" value="1"/>
</dbReference>
<accession>A0A6J6NJU8</accession>
<dbReference type="PANTHER" id="PTHR10900">
    <property type="entry name" value="PERIOSTIN-RELATED"/>
    <property type="match status" value="1"/>
</dbReference>
<dbReference type="SUPFAM" id="SSF82153">
    <property type="entry name" value="FAS1 domain"/>
    <property type="match status" value="1"/>
</dbReference>
<dbReference type="InterPro" id="IPR050904">
    <property type="entry name" value="Adhesion/Biosynth-related"/>
</dbReference>
<dbReference type="EMBL" id="CAEZXE010000133">
    <property type="protein sequence ID" value="CAB4687041.1"/>
    <property type="molecule type" value="Genomic_DNA"/>
</dbReference>
<dbReference type="SMART" id="SM00554">
    <property type="entry name" value="FAS1"/>
    <property type="match status" value="1"/>
</dbReference>
<dbReference type="AlphaFoldDB" id="A0A6J6NJU8"/>
<dbReference type="EMBL" id="CAEZVV010000034">
    <property type="protein sequence ID" value="CAB4642176.1"/>
    <property type="molecule type" value="Genomic_DNA"/>
</dbReference>
<feature type="domain" description="FAS1" evidence="2">
    <location>
        <begin position="50"/>
        <end position="182"/>
    </location>
</feature>